<name>A0A812ILT2_9DINO</name>
<gene>
    <name evidence="2" type="ORF">SNAT2548_LOCUS4832</name>
</gene>
<sequence length="244" mass="26065">MSELELTRSQPSDLEDVEDEADASTEPDLDLRTTPPRSPSARGMAAAEALHPPLQDRLSLASTCASASELLEAGSEVQDPFCKEAGSLTAEYSRCRANPVRNEAERPFDLPQIPVLPSAAMSCSTESDTSVPSSLPRTRRESFSGRPEGLDSLQEEESPQESADAAAGPDNVPSQQDAQSADKESRAMACGAMGAKTLDPSDPSSFVLPNLLQFLTVDDMLECRATSRQATSPQALIKHLEEMG</sequence>
<reference evidence="2" key="1">
    <citation type="submission" date="2021-02" db="EMBL/GenBank/DDBJ databases">
        <authorList>
            <person name="Dougan E. K."/>
            <person name="Rhodes N."/>
            <person name="Thang M."/>
            <person name="Chan C."/>
        </authorList>
    </citation>
    <scope>NUCLEOTIDE SEQUENCE</scope>
</reference>
<feature type="compositionally biased region" description="Acidic residues" evidence="1">
    <location>
        <begin position="13"/>
        <end position="28"/>
    </location>
</feature>
<evidence type="ECO:0000256" key="1">
    <source>
        <dbReference type="SAM" id="MobiDB-lite"/>
    </source>
</evidence>
<keyword evidence="3" id="KW-1185">Reference proteome</keyword>
<evidence type="ECO:0000313" key="2">
    <source>
        <dbReference type="EMBL" id="CAE7040818.1"/>
    </source>
</evidence>
<feature type="region of interest" description="Disordered" evidence="1">
    <location>
        <begin position="97"/>
        <end position="204"/>
    </location>
</feature>
<dbReference type="EMBL" id="CAJNDS010000300">
    <property type="protein sequence ID" value="CAE7040818.1"/>
    <property type="molecule type" value="Genomic_DNA"/>
</dbReference>
<proteinExistence type="predicted"/>
<evidence type="ECO:0000313" key="3">
    <source>
        <dbReference type="Proteomes" id="UP000604046"/>
    </source>
</evidence>
<organism evidence="2 3">
    <name type="scientific">Symbiodinium natans</name>
    <dbReference type="NCBI Taxonomy" id="878477"/>
    <lineage>
        <taxon>Eukaryota</taxon>
        <taxon>Sar</taxon>
        <taxon>Alveolata</taxon>
        <taxon>Dinophyceae</taxon>
        <taxon>Suessiales</taxon>
        <taxon>Symbiodiniaceae</taxon>
        <taxon>Symbiodinium</taxon>
    </lineage>
</organism>
<dbReference type="AlphaFoldDB" id="A0A812ILT2"/>
<comment type="caution">
    <text evidence="2">The sequence shown here is derived from an EMBL/GenBank/DDBJ whole genome shotgun (WGS) entry which is preliminary data.</text>
</comment>
<feature type="region of interest" description="Disordered" evidence="1">
    <location>
        <begin position="1"/>
        <end position="46"/>
    </location>
</feature>
<feature type="compositionally biased region" description="Polar residues" evidence="1">
    <location>
        <begin position="121"/>
        <end position="136"/>
    </location>
</feature>
<dbReference type="Proteomes" id="UP000604046">
    <property type="component" value="Unassembled WGS sequence"/>
</dbReference>
<accession>A0A812ILT2</accession>
<protein>
    <submittedName>
        <fullName evidence="2">Uncharacterized protein</fullName>
    </submittedName>
</protein>